<accession>N0B3C9</accession>
<name>N0B3C9_9HYPH</name>
<dbReference type="HOGENOM" id="CLU_2450583_0_0_5"/>
<proteinExistence type="predicted"/>
<evidence type="ECO:0000313" key="2">
    <source>
        <dbReference type="Proteomes" id="UP000005952"/>
    </source>
</evidence>
<dbReference type="AlphaFoldDB" id="N0B3C9"/>
<dbReference type="KEGG" id="hdt:HYPDE_25213"/>
<sequence>MPIALREWRVRRPECVTSRCAYEGKLANFPDVVPTIRSTDDAIESVNGRLNLAGYGCACSSVARVSRADLPQRGGLPKKFVPGPRFRPV</sequence>
<reference evidence="1 2" key="1">
    <citation type="journal article" date="2013" name="Genome Announc.">
        <title>Genome sequences for three denitrifying bacterial strains isolated from a uranium- and nitrate-contaminated subsurface environment.</title>
        <authorList>
            <person name="Venkatramanan R."/>
            <person name="Prakash O."/>
            <person name="Woyke T."/>
            <person name="Chain P."/>
            <person name="Goodwin L.A."/>
            <person name="Watson D."/>
            <person name="Brooks S."/>
            <person name="Kostka J.E."/>
            <person name="Green S.J."/>
        </authorList>
    </citation>
    <scope>NUCLEOTIDE SEQUENCE [LARGE SCALE GENOMIC DNA]</scope>
    <source>
        <strain evidence="1 2">1NES1</strain>
    </source>
</reference>
<keyword evidence="2" id="KW-1185">Reference proteome</keyword>
<dbReference type="EMBL" id="CP005587">
    <property type="protein sequence ID" value="AGK56727.1"/>
    <property type="molecule type" value="Genomic_DNA"/>
</dbReference>
<organism evidence="1 2">
    <name type="scientific">Hyphomicrobium denitrificans 1NES1</name>
    <dbReference type="NCBI Taxonomy" id="670307"/>
    <lineage>
        <taxon>Bacteria</taxon>
        <taxon>Pseudomonadati</taxon>
        <taxon>Pseudomonadota</taxon>
        <taxon>Alphaproteobacteria</taxon>
        <taxon>Hyphomicrobiales</taxon>
        <taxon>Hyphomicrobiaceae</taxon>
        <taxon>Hyphomicrobium</taxon>
    </lineage>
</organism>
<evidence type="ECO:0000313" key="1">
    <source>
        <dbReference type="EMBL" id="AGK56727.1"/>
    </source>
</evidence>
<gene>
    <name evidence="1" type="ORF">HYPDE_25213</name>
</gene>
<protein>
    <submittedName>
        <fullName evidence="1">Uncharacterized protein</fullName>
    </submittedName>
</protein>
<dbReference type="Proteomes" id="UP000005952">
    <property type="component" value="Chromosome"/>
</dbReference>